<dbReference type="InterPro" id="IPR002017">
    <property type="entry name" value="Spectrin_repeat"/>
</dbReference>
<dbReference type="FunFam" id="1.20.58.60:FF:000158">
    <property type="entry name" value="Spectrin beta chain"/>
    <property type="match status" value="1"/>
</dbReference>
<feature type="region of interest" description="Disordered" evidence="14">
    <location>
        <begin position="2086"/>
        <end position="2177"/>
    </location>
</feature>
<proteinExistence type="inferred from homology"/>
<dbReference type="FunFam" id="1.10.418.10:FF:000003">
    <property type="entry name" value="Spectrin beta chain"/>
    <property type="match status" value="1"/>
</dbReference>
<dbReference type="Proteomes" id="UP001501940">
    <property type="component" value="Chromosome 14"/>
</dbReference>
<dbReference type="InterPro" id="IPR041681">
    <property type="entry name" value="PH_9"/>
</dbReference>
<dbReference type="PIRSF" id="PIRSF002297">
    <property type="entry name" value="Spectrin_beta_subunit"/>
    <property type="match status" value="1"/>
</dbReference>
<dbReference type="FunFam" id="1.20.58.60:FF:000018">
    <property type="entry name" value="Spectrin beta chain"/>
    <property type="match status" value="1"/>
</dbReference>
<dbReference type="GO" id="GO:0016192">
    <property type="term" value="P:vesicle-mediated transport"/>
    <property type="evidence" value="ECO:0007669"/>
    <property type="project" value="UniProtKB-ARBA"/>
</dbReference>
<evidence type="ECO:0000313" key="17">
    <source>
        <dbReference type="Ensembl" id="ENSAOCP00000022554.2"/>
    </source>
</evidence>
<dbReference type="PROSITE" id="PS00020">
    <property type="entry name" value="ACTININ_2"/>
    <property type="match status" value="1"/>
</dbReference>
<dbReference type="PANTHER" id="PTHR11915">
    <property type="entry name" value="SPECTRIN/FILAMIN RELATED CYTOSKELETAL PROTEIN"/>
    <property type="match status" value="1"/>
</dbReference>
<dbReference type="FunFam" id="1.20.58.60:FF:000059">
    <property type="entry name" value="Spectrin beta chain"/>
    <property type="match status" value="1"/>
</dbReference>
<feature type="coiled-coil region" evidence="13">
    <location>
        <begin position="1235"/>
        <end position="1273"/>
    </location>
</feature>
<dbReference type="Pfam" id="PF00307">
    <property type="entry name" value="CH"/>
    <property type="match status" value="2"/>
</dbReference>
<comment type="similarity">
    <text evidence="3 12">Belongs to the spectrin family.</text>
</comment>
<dbReference type="STRING" id="80972.ENSAOCP00000022554"/>
<feature type="compositionally biased region" description="Basic and acidic residues" evidence="14">
    <location>
        <begin position="2086"/>
        <end position="2096"/>
    </location>
</feature>
<keyword evidence="5 12" id="KW-0963">Cytoplasm</keyword>
<dbReference type="GO" id="GO:0051693">
    <property type="term" value="P:actin filament capping"/>
    <property type="evidence" value="ECO:0007669"/>
    <property type="project" value="UniProtKB-UniRule"/>
</dbReference>
<feature type="coiled-coil region" evidence="13">
    <location>
        <begin position="1096"/>
        <end position="1123"/>
    </location>
</feature>
<evidence type="ECO:0000256" key="11">
    <source>
        <dbReference type="ARBA" id="ARBA00054264"/>
    </source>
</evidence>
<keyword evidence="9 12" id="KW-0009">Actin-binding</keyword>
<dbReference type="GO" id="GO:0003779">
    <property type="term" value="F:actin binding"/>
    <property type="evidence" value="ECO:0007669"/>
    <property type="project" value="UniProtKB-KW"/>
</dbReference>
<keyword evidence="13" id="KW-0175">Coiled coil</keyword>
<dbReference type="Pfam" id="PF15410">
    <property type="entry name" value="PH_9"/>
    <property type="match status" value="1"/>
</dbReference>
<dbReference type="InterPro" id="IPR011993">
    <property type="entry name" value="PH-like_dom_sf"/>
</dbReference>
<dbReference type="PROSITE" id="PS00019">
    <property type="entry name" value="ACTININ_1"/>
    <property type="match status" value="1"/>
</dbReference>
<sequence>ITISPTDFDSLEIQQQYNDINNRWDLAAETDWDNENSSARLFERSRIKALADEREAVQKKTFTKWVNSHLGRVTCRIGDLYTDLRDGRMLIRLLEVLSGEQLPKPTKGRMRIHCLENVDKALQFLKEQKVHLENMGSHDIVDGNHRLTLGLIWTIILRFQIQDISVETEDNKEKKSAKDALLLWCQMKTAGYPNVNIHNFTTSWRDGLAFNAIVHKHRPDLIEFDNLKRSNAHYNLQNAFNVAEKELGLTKLLDPEDVNVDQPDEKSIITYVATYYHYFSKMKALAVEGKRIGKVLDYAIEADQLIEKYETLASELLQWIEQTIVTLNDRQLANSLSAVQNQLQAFNSYRTVEKPPKFTEKGNLEVLLFTIQSKMRANNQKVYMPREGKLISDINKAWERLEKAEHERELALRNELIRQEKLEMLAARFDRKAAMRETWLSENQRLVSQDNFGTDLGAVEAATRKHEAIETDIGAYWERVAAVEAVAKELEAEGYHDVRRILARRDNVLRLWEYLKELLAARRERLNAHRDLQRLFQEMRYIMDWMADEKGRLQSQDSGKHLHDVLDLLQKHTLVEADISAQAERIKAVQGAAKRFTSYEQAYKPCEPGLVSEKVDLLGQAYEELGQLAGQRRERLEDSRRLWQFMWDVGEEAAWIREQEQILASGDCGRDLTSALHLLSKHEAFRDEMAARYGPLSNSIAAGEALVKEGHFGAPQVTERIQDIRAQWTHLEELREQNLKEAVALNQFQTDANDMEAWIMETLRQVSSQEVGHDEFSTQTLARKQREIEEEIQSHHPLIDSLHEQAQALPQAYIGFPQVEGRLPAIEQRYEELESLSAARRQALEGALALYRMFSEAGACQLWVEEKEQWLHAMEIPTKLEDLEVVQQRFETLEPEMNNVGARVTDVNQVAEQLLSSDSCNKDQIHQTKDQLNNRWKEFEQLSGQKKQALESALNIQNYHLECNEIQTWMKEKTKVIESTQSLGNDLAGVMALQRKLTGMERDLEAIQGKLDDLRNEAEKLAKEHPDQAGEIQGRLAEIQEVWEELNATMKRREESLGEASKLQGFLRDLDDFQSWLSRTQTAVASEDIPTSLPEAESLLAQHESIKNEVDNYKDDYEKMRAVGEEVTQGQTDAQHMFLAQRLQALDTGWHELRRMWENRHSLLAQAFDFQTFLRDAKQAEAFLNSQEYVLSHTEMPTSLQAAEEAIKKHEDFLTTTEASEEKITGVVEAGRRLINDSNANSDKIQEKVDSVQERHLKNKEAANELLTKLKDNRELQHFLQDGQELTLWINEKMLTAQDMSYDEARNLHSKWQKHQAFMAELASNKDWLDKIDKEGQALVAEKPELKPVVQQTLEDLQRQWEELEGTTQTKAQCLFDANRAELFTQSCSALDVWLKNLEGQLHSDDYGKDLTSVNILLKKHQMLEHQMEVREKEVQSLQSQALALSQEDAGLAEVDGQQRRVTDNFSNLQEPLKLRRQRLLASKEAHQFNRDLEDEILWVKERMPLATSTDHGKDLPTVQLLIKKNQTLQKEIQGHQPRIDDIHRRGKTQSQVDGERQSVLEERLVELKDLWDQLIAETDKRHARLIEANRAQQFYADAAEAEAWMGEQELHMMSEEKAKDEQSALVMVKKHQSLEQALEDYAQTIHQLANSSRLMVTSEHPESERITLRQAQVDKLYAGLKDLAEERRGRLQERLRLTQLKREVDDLEQWIAEREVVAGSHELGQDYEHVTMLRDKFREFARDTSTIGQERVDGVNGLADDLIESGHPENASVAEWKDGLNEAWADLLELIDTRTQMLAASYELHRFHQDAMEVLGRVKEKREALPSDLGRDLNTVQHLHRQHNTFEHDIQALSGQVNQVQDDAARLQKAYAGEKADDIHRSEHAVTSAWEGLLEAGQARRLLLLDTVEKFRFFNMVRDLMLWMDGVNLQIDAHDSPRDVSSAGLVIANHQDIKSEIETRADSFTACTEMGNTLINNNHYAADEIREKLAQLQEKRDKINKKWQDKMDHLQIVLEVLQFGRDAYVAESWLAGQEPLVRAAELGSNVDEVESLIKRHEAFEKLAAAWEERFVSLEKLTTLEEHEIQRRLEEEERARRPPTPPPAEEVAQSETESQAHDSAASRVLSSSSPPFMSWCELQGSESESVNGPGRDSGLASSRLEPSATLPSRGGAESGPEAMEGMLCRKQEMESHSKKAASRSWQNVYCVLRKGSLGFYKDSKSASNGIPYHGEVPISLGEAVCEVAHDYKKRKHVFKLRLGDGKEYLFQAKDEAEMSSWIRSILVSIPSGSGDSPGGPRALSRAMTMPPISPSAGDAGGVTMRNKEGKEKDREKRFSFFGKKK</sequence>
<evidence type="ECO:0000313" key="18">
    <source>
        <dbReference type="Proteomes" id="UP001501940"/>
    </source>
</evidence>
<dbReference type="InterPro" id="IPR001715">
    <property type="entry name" value="CH_dom"/>
</dbReference>
<dbReference type="GO" id="GO:0005829">
    <property type="term" value="C:cytosol"/>
    <property type="evidence" value="ECO:0007669"/>
    <property type="project" value="UniProtKB-ARBA"/>
</dbReference>
<feature type="compositionally biased region" description="Low complexity" evidence="14">
    <location>
        <begin position="2119"/>
        <end position="2134"/>
    </location>
</feature>
<dbReference type="FunFam" id="1.20.58.60:FF:000011">
    <property type="entry name" value="Spectrin beta chain"/>
    <property type="match status" value="1"/>
</dbReference>
<dbReference type="GO" id="GO:0005200">
    <property type="term" value="F:structural constituent of cytoskeleton"/>
    <property type="evidence" value="ECO:0007669"/>
    <property type="project" value="UniProtKB-UniRule"/>
</dbReference>
<reference evidence="17" key="3">
    <citation type="submission" date="2025-09" db="UniProtKB">
        <authorList>
            <consortium name="Ensembl"/>
        </authorList>
    </citation>
    <scope>IDENTIFICATION</scope>
</reference>
<dbReference type="GO" id="GO:0005543">
    <property type="term" value="F:phospholipid binding"/>
    <property type="evidence" value="ECO:0007669"/>
    <property type="project" value="InterPro"/>
</dbReference>
<evidence type="ECO:0000256" key="6">
    <source>
        <dbReference type="ARBA" id="ARBA00022553"/>
    </source>
</evidence>
<evidence type="ECO:0000256" key="1">
    <source>
        <dbReference type="ARBA" id="ARBA00004245"/>
    </source>
</evidence>
<dbReference type="InterPro" id="IPR036872">
    <property type="entry name" value="CH_dom_sf"/>
</dbReference>
<dbReference type="Ensembl" id="ENSAOCT00000007695.2">
    <property type="protein sequence ID" value="ENSAOCP00000022554.2"/>
    <property type="gene ID" value="ENSAOCG00000002651.2"/>
</dbReference>
<dbReference type="CDD" id="cd00176">
    <property type="entry name" value="SPEC"/>
    <property type="match status" value="9"/>
</dbReference>
<dbReference type="PROSITE" id="PS50021">
    <property type="entry name" value="CH"/>
    <property type="match status" value="2"/>
</dbReference>
<evidence type="ECO:0000256" key="2">
    <source>
        <dbReference type="ARBA" id="ARBA00004544"/>
    </source>
</evidence>
<dbReference type="SMART" id="SM00233">
    <property type="entry name" value="PH"/>
    <property type="match status" value="1"/>
</dbReference>
<dbReference type="InterPro" id="IPR001605">
    <property type="entry name" value="PH_dom-spectrin-type"/>
</dbReference>
<accession>A0A3Q1CB35</accession>
<dbReference type="Gene3D" id="1.10.418.10">
    <property type="entry name" value="Calponin-like domain"/>
    <property type="match status" value="2"/>
</dbReference>
<keyword evidence="6" id="KW-0597">Phosphoprotein</keyword>
<feature type="domain" description="PH" evidence="15">
    <location>
        <begin position="2176"/>
        <end position="2286"/>
    </location>
</feature>
<dbReference type="SMART" id="SM00033">
    <property type="entry name" value="CH"/>
    <property type="match status" value="2"/>
</dbReference>
<comment type="function">
    <text evidence="11">Probably plays an important role in neuronal membrane skeleton.</text>
</comment>
<keyword evidence="10 12" id="KW-0206">Cytoskeleton</keyword>
<feature type="domain" description="Calponin-homology (CH)" evidence="16">
    <location>
        <begin position="56"/>
        <end position="160"/>
    </location>
</feature>
<dbReference type="FunFam" id="1.20.58.60:FF:000106">
    <property type="entry name" value="Spectrin beta chain"/>
    <property type="match status" value="1"/>
</dbReference>
<evidence type="ECO:0000256" key="12">
    <source>
        <dbReference type="PIRNR" id="PIRNR002297"/>
    </source>
</evidence>
<dbReference type="FunFam" id="1.20.58.60:FF:000049">
    <property type="entry name" value="Spectrin beta chain"/>
    <property type="match status" value="1"/>
</dbReference>
<evidence type="ECO:0000256" key="5">
    <source>
        <dbReference type="ARBA" id="ARBA00022490"/>
    </source>
</evidence>
<evidence type="ECO:0000256" key="13">
    <source>
        <dbReference type="SAM" id="Coils"/>
    </source>
</evidence>
<dbReference type="FunFam" id="1.20.58.60:FF:000033">
    <property type="entry name" value="Spectrin beta chain"/>
    <property type="match status" value="1"/>
</dbReference>
<dbReference type="Pfam" id="PF00435">
    <property type="entry name" value="Spectrin"/>
    <property type="match status" value="17"/>
</dbReference>
<dbReference type="FunFam" id="1.20.58.60:FF:000028">
    <property type="entry name" value="Spectrin beta chain"/>
    <property type="match status" value="1"/>
</dbReference>
<reference evidence="17 18" key="1">
    <citation type="submission" date="2022-01" db="EMBL/GenBank/DDBJ databases">
        <title>A chromosome-scale genome assembly of the false clownfish, Amphiprion ocellaris.</title>
        <authorList>
            <person name="Ryu T."/>
        </authorList>
    </citation>
    <scope>NUCLEOTIDE SEQUENCE [LARGE SCALE GENOMIC DNA]</scope>
</reference>
<feature type="compositionally biased region" description="Low complexity" evidence="14">
    <location>
        <begin position="2287"/>
        <end position="2296"/>
    </location>
</feature>
<dbReference type="GO" id="GO:0008091">
    <property type="term" value="C:spectrin"/>
    <property type="evidence" value="ECO:0007669"/>
    <property type="project" value="InterPro"/>
</dbReference>
<evidence type="ECO:0000256" key="7">
    <source>
        <dbReference type="ARBA" id="ARBA00022737"/>
    </source>
</evidence>
<dbReference type="SUPFAM" id="SSF50729">
    <property type="entry name" value="PH domain-like"/>
    <property type="match status" value="1"/>
</dbReference>
<dbReference type="PROSITE" id="PS50003">
    <property type="entry name" value="PH_DOMAIN"/>
    <property type="match status" value="1"/>
</dbReference>
<gene>
    <name evidence="17" type="primary">SPTBN2</name>
</gene>
<evidence type="ECO:0000259" key="15">
    <source>
        <dbReference type="PROSITE" id="PS50003"/>
    </source>
</evidence>
<dbReference type="CDD" id="cd10571">
    <property type="entry name" value="PH_beta_spectrin"/>
    <property type="match status" value="1"/>
</dbReference>
<evidence type="ECO:0000256" key="8">
    <source>
        <dbReference type="ARBA" id="ARBA00022990"/>
    </source>
</evidence>
<evidence type="ECO:0000256" key="4">
    <source>
        <dbReference type="ARBA" id="ARBA00022467"/>
    </source>
</evidence>
<dbReference type="OMA" id="CDPAIIV"/>
<dbReference type="FunFam" id="1.20.58.60:FF:000083">
    <property type="entry name" value="Spectrin beta chain"/>
    <property type="match status" value="1"/>
</dbReference>
<dbReference type="SUPFAM" id="SSF46966">
    <property type="entry name" value="Spectrin repeat"/>
    <property type="match status" value="13"/>
</dbReference>
<dbReference type="CDD" id="cd21317">
    <property type="entry name" value="CH_SPTBN2_rpt1"/>
    <property type="match status" value="1"/>
</dbReference>
<dbReference type="SMART" id="SM00150">
    <property type="entry name" value="SPEC"/>
    <property type="match status" value="17"/>
</dbReference>
<dbReference type="InterPro" id="IPR001589">
    <property type="entry name" value="Actinin_actin-bd_CS"/>
</dbReference>
<keyword evidence="8" id="KW-0007">Acetylation</keyword>
<protein>
    <recommendedName>
        <fullName evidence="12">Spectrin beta chain</fullName>
    </recommendedName>
</protein>
<dbReference type="FunFam" id="1.20.58.60:FF:000019">
    <property type="entry name" value="Spectrin beta chain"/>
    <property type="match status" value="1"/>
</dbReference>
<comment type="subcellular location">
    <subcellularLocation>
        <location evidence="2">Cytoplasm</location>
        <location evidence="2">Cell cortex</location>
    </subcellularLocation>
    <subcellularLocation>
        <location evidence="1">Cytoplasm</location>
        <location evidence="1">Cytoskeleton</location>
    </subcellularLocation>
</comment>
<dbReference type="SUPFAM" id="SSF47576">
    <property type="entry name" value="Calponin-homology domain, CH-domain"/>
    <property type="match status" value="1"/>
</dbReference>
<dbReference type="Gene3D" id="2.30.29.30">
    <property type="entry name" value="Pleckstrin-homology domain (PH domain)/Phosphotyrosine-binding domain (PTB)"/>
    <property type="match status" value="1"/>
</dbReference>
<dbReference type="Gene3D" id="1.20.58.60">
    <property type="match status" value="13"/>
</dbReference>
<keyword evidence="7" id="KW-0677">Repeat</keyword>
<evidence type="ECO:0000259" key="16">
    <source>
        <dbReference type="PROSITE" id="PS50021"/>
    </source>
</evidence>
<evidence type="ECO:0000256" key="9">
    <source>
        <dbReference type="ARBA" id="ARBA00023203"/>
    </source>
</evidence>
<name>A0A3Q1CB35_AMPOC</name>
<feature type="compositionally biased region" description="Basic and acidic residues" evidence="14">
    <location>
        <begin position="2321"/>
        <end position="2334"/>
    </location>
</feature>
<feature type="coiled-coil region" evidence="13">
    <location>
        <begin position="1421"/>
        <end position="1448"/>
    </location>
</feature>
<keyword evidence="4 12" id="KW-0117">Actin capping</keyword>
<evidence type="ECO:0000256" key="14">
    <source>
        <dbReference type="SAM" id="MobiDB-lite"/>
    </source>
</evidence>
<dbReference type="InterPro" id="IPR018159">
    <property type="entry name" value="Spectrin/alpha-actinin"/>
</dbReference>
<dbReference type="PRINTS" id="PR00683">
    <property type="entry name" value="SPECTRINPH"/>
</dbReference>
<organism evidence="17 18">
    <name type="scientific">Amphiprion ocellaris</name>
    <name type="common">Clown anemonefish</name>
    <dbReference type="NCBI Taxonomy" id="80972"/>
    <lineage>
        <taxon>Eukaryota</taxon>
        <taxon>Metazoa</taxon>
        <taxon>Chordata</taxon>
        <taxon>Craniata</taxon>
        <taxon>Vertebrata</taxon>
        <taxon>Euteleostomi</taxon>
        <taxon>Actinopterygii</taxon>
        <taxon>Neopterygii</taxon>
        <taxon>Teleostei</taxon>
        <taxon>Neoteleostei</taxon>
        <taxon>Acanthomorphata</taxon>
        <taxon>Ovalentaria</taxon>
        <taxon>Pomacentridae</taxon>
        <taxon>Amphiprion</taxon>
    </lineage>
</organism>
<reference evidence="17" key="2">
    <citation type="submission" date="2025-08" db="UniProtKB">
        <authorList>
            <consortium name="Ensembl"/>
        </authorList>
    </citation>
    <scope>IDENTIFICATION</scope>
</reference>
<evidence type="ECO:0000256" key="3">
    <source>
        <dbReference type="ARBA" id="ARBA00006826"/>
    </source>
</evidence>
<feature type="region of interest" description="Disordered" evidence="14">
    <location>
        <begin position="2287"/>
        <end position="2341"/>
    </location>
</feature>
<dbReference type="FunFam" id="1.10.418.10:FF:000004">
    <property type="entry name" value="Spectrin beta chain"/>
    <property type="match status" value="1"/>
</dbReference>
<dbReference type="CDD" id="cd21321">
    <property type="entry name" value="CH_SPTBN2_rpt2"/>
    <property type="match status" value="1"/>
</dbReference>
<dbReference type="FunFam" id="2.30.29.30:FF:000024">
    <property type="entry name" value="Spectrin beta chain"/>
    <property type="match status" value="1"/>
</dbReference>
<dbReference type="InterPro" id="IPR001849">
    <property type="entry name" value="PH_domain"/>
</dbReference>
<feature type="coiled-coil region" evidence="13">
    <location>
        <begin position="990"/>
        <end position="1031"/>
    </location>
</feature>
<keyword evidence="18" id="KW-1185">Reference proteome</keyword>
<feature type="coiled-coil region" evidence="13">
    <location>
        <begin position="1851"/>
        <end position="1878"/>
    </location>
</feature>
<evidence type="ECO:0000256" key="10">
    <source>
        <dbReference type="ARBA" id="ARBA00023212"/>
    </source>
</evidence>
<feature type="domain" description="Calponin-homology (CH)" evidence="16">
    <location>
        <begin position="175"/>
        <end position="280"/>
    </location>
</feature>
<dbReference type="InterPro" id="IPR016343">
    <property type="entry name" value="Spectrin_bsu"/>
</dbReference>
<dbReference type="GO" id="GO:0016020">
    <property type="term" value="C:membrane"/>
    <property type="evidence" value="ECO:0007669"/>
    <property type="project" value="UniProtKB-ARBA"/>
</dbReference>
<dbReference type="GeneTree" id="ENSGT00940000158847"/>